<evidence type="ECO:0000313" key="1">
    <source>
        <dbReference type="EMBL" id="CAF5154700.1"/>
    </source>
</evidence>
<dbReference type="AlphaFoldDB" id="A0A8S3GDA4"/>
<gene>
    <name evidence="1" type="ORF">SMN809_LOCUS64127</name>
</gene>
<dbReference type="Proteomes" id="UP000676336">
    <property type="component" value="Unassembled WGS sequence"/>
</dbReference>
<reference evidence="1" key="1">
    <citation type="submission" date="2021-02" db="EMBL/GenBank/DDBJ databases">
        <authorList>
            <person name="Nowell W R."/>
        </authorList>
    </citation>
    <scope>NUCLEOTIDE SEQUENCE</scope>
</reference>
<comment type="caution">
    <text evidence="1">The sequence shown here is derived from an EMBL/GenBank/DDBJ whole genome shotgun (WGS) entry which is preliminary data.</text>
</comment>
<protein>
    <submittedName>
        <fullName evidence="1">Uncharacterized protein</fullName>
    </submittedName>
</protein>
<name>A0A8S3GDA4_9BILA</name>
<sequence>MTQTTQHSQSIWNEVDLSQKFSQLSCSVKHPKKKKNNKVSKQSKIIPYTELDLTQLIGINIDQIPSYFSIPPYPSVNRIGEVSDHDRPYADYRHLDANTIARVFDFNLETGQIITKNFIQDHRPVRMNRKSFAITCWTNVLKEEVMNEIEHIFTIEKLQYVCVAQEFNSDTINQEFHLHLQIVLKEVVNKKTSFLDSVTVTHNDRAWIEYIKKSMLVSNYIEFGSFKSTIVRGVKYWSSQHQHKSS</sequence>
<evidence type="ECO:0000313" key="2">
    <source>
        <dbReference type="Proteomes" id="UP000676336"/>
    </source>
</evidence>
<proteinExistence type="predicted"/>
<dbReference type="EMBL" id="CAJOBI010286199">
    <property type="protein sequence ID" value="CAF5154700.1"/>
    <property type="molecule type" value="Genomic_DNA"/>
</dbReference>
<organism evidence="1 2">
    <name type="scientific">Rotaria magnacalcarata</name>
    <dbReference type="NCBI Taxonomy" id="392030"/>
    <lineage>
        <taxon>Eukaryota</taxon>
        <taxon>Metazoa</taxon>
        <taxon>Spiralia</taxon>
        <taxon>Gnathifera</taxon>
        <taxon>Rotifera</taxon>
        <taxon>Eurotatoria</taxon>
        <taxon>Bdelloidea</taxon>
        <taxon>Philodinida</taxon>
        <taxon>Philodinidae</taxon>
        <taxon>Rotaria</taxon>
    </lineage>
</organism>
<accession>A0A8S3GDA4</accession>